<gene>
    <name evidence="2" type="ORF">NV381_19980</name>
</gene>
<dbReference type="Proteomes" id="UP001300012">
    <property type="component" value="Unassembled WGS sequence"/>
</dbReference>
<dbReference type="EMBL" id="JANQBD010000015">
    <property type="protein sequence ID" value="MCR8633466.1"/>
    <property type="molecule type" value="Genomic_DNA"/>
</dbReference>
<evidence type="ECO:0000259" key="1">
    <source>
        <dbReference type="Pfam" id="PF09643"/>
    </source>
</evidence>
<comment type="caution">
    <text evidence="2">The sequence shown here is derived from an EMBL/GenBank/DDBJ whole genome shotgun (WGS) entry which is preliminary data.</text>
</comment>
<sequence>MSTDIKDMQPVKKFRGKRFDNGEWVHGSLIGNDIIVGNIVEWDSEYFCTEFWLKVYPVTVGQFNGYFGLNFFEGDIMAIACDCDSEYGCTHGDGIYEIVWDYEAAGFGIKKNGRIWSLDNYGVENMRIVGNRFDNPELLKRE</sequence>
<protein>
    <submittedName>
        <fullName evidence="2">YopX family protein</fullName>
    </submittedName>
</protein>
<dbReference type="SUPFAM" id="SSF159006">
    <property type="entry name" value="YopX-like"/>
    <property type="match status" value="1"/>
</dbReference>
<evidence type="ECO:0000313" key="2">
    <source>
        <dbReference type="EMBL" id="MCR8633466.1"/>
    </source>
</evidence>
<name>A0ABT1YJW8_9BACL</name>
<dbReference type="RefSeq" id="WP_258215042.1">
    <property type="nucleotide sequence ID" value="NZ_JANQBD010000015.1"/>
</dbReference>
<dbReference type="Pfam" id="PF09643">
    <property type="entry name" value="YopX"/>
    <property type="match status" value="1"/>
</dbReference>
<dbReference type="InterPro" id="IPR019096">
    <property type="entry name" value="YopX_protein"/>
</dbReference>
<reference evidence="2 3" key="1">
    <citation type="submission" date="2022-08" db="EMBL/GenBank/DDBJ databases">
        <title>Paenibacillus endoradicis sp. nov., Paenibacillus radicibacter sp. nov and Paenibacillus pararadicis sp. nov., three cold-adapted plant growth-promoting bacteria isolated from root of Larix gmelinii in Great Khingan.</title>
        <authorList>
            <person name="Xue H."/>
        </authorList>
    </citation>
    <scope>NUCLEOTIDE SEQUENCE [LARGE SCALE GENOMIC DNA]</scope>
    <source>
        <strain evidence="2 3">N5-1-1-5</strain>
    </source>
</reference>
<accession>A0ABT1YJW8</accession>
<organism evidence="2 3">
    <name type="scientific">Paenibacillus radicis</name>
    <name type="common">ex Xue et al. 2023</name>
    <dbReference type="NCBI Taxonomy" id="2972489"/>
    <lineage>
        <taxon>Bacteria</taxon>
        <taxon>Bacillati</taxon>
        <taxon>Bacillota</taxon>
        <taxon>Bacilli</taxon>
        <taxon>Bacillales</taxon>
        <taxon>Paenibacillaceae</taxon>
        <taxon>Paenibacillus</taxon>
    </lineage>
</organism>
<keyword evidence="3" id="KW-1185">Reference proteome</keyword>
<evidence type="ECO:0000313" key="3">
    <source>
        <dbReference type="Proteomes" id="UP001300012"/>
    </source>
</evidence>
<dbReference type="InterPro" id="IPR023385">
    <property type="entry name" value="YopX-like_C"/>
</dbReference>
<feature type="domain" description="YopX protein" evidence="1">
    <location>
        <begin position="13"/>
        <end position="140"/>
    </location>
</feature>
<dbReference type="Gene3D" id="2.30.30.290">
    <property type="entry name" value="YopX-like domains"/>
    <property type="match status" value="1"/>
</dbReference>
<proteinExistence type="predicted"/>